<comment type="caution">
    <text evidence="20">The sequence shown here is derived from an EMBL/GenBank/DDBJ whole genome shotgun (WGS) entry which is preliminary data.</text>
</comment>
<dbReference type="GO" id="GO:0047751">
    <property type="term" value="F:3-oxo-5-alpha-steroid 4-dehydrogenase (NADP+) activity"/>
    <property type="evidence" value="ECO:0007669"/>
    <property type="project" value="UniProtKB-EC"/>
</dbReference>
<keyword evidence="21" id="KW-1185">Reference proteome</keyword>
<feature type="domain" description="3-oxo-5-alpha-steroid 4-dehydrogenase C-terminal" evidence="19">
    <location>
        <begin position="104"/>
        <end position="252"/>
    </location>
</feature>
<proteinExistence type="inferred from homology"/>
<comment type="function">
    <text evidence="14">Converts testosterone (T) into 5-alpha-dihydrotestosterone (DHT) and progesterone or corticosterone into their corresponding 5-alpha-3-oxosteroids. It plays a central role in sexual differentiation and androgen physiology.</text>
</comment>
<keyword evidence="4 18" id="KW-0812">Transmembrane</keyword>
<keyword evidence="9" id="KW-0726">Sexual differentiation</keyword>
<dbReference type="PANTHER" id="PTHR10556">
    <property type="entry name" value="3-OXO-5-ALPHA-STEROID 4-DEHYDROGENASE"/>
    <property type="match status" value="1"/>
</dbReference>
<evidence type="ECO:0000256" key="8">
    <source>
        <dbReference type="ARBA" id="ARBA00022857"/>
    </source>
</evidence>
<feature type="transmembrane region" description="Helical" evidence="18">
    <location>
        <begin position="199"/>
        <end position="222"/>
    </location>
</feature>
<dbReference type="Pfam" id="PF02544">
    <property type="entry name" value="Steroid_dh"/>
    <property type="match status" value="1"/>
</dbReference>
<comment type="catalytic activity">
    <reaction evidence="16">
        <text>5alpha-pregnane-3,20-dione + NADP(+) = progesterone + NADPH + H(+)</text>
        <dbReference type="Rhea" id="RHEA:21952"/>
        <dbReference type="ChEBI" id="CHEBI:15378"/>
        <dbReference type="ChEBI" id="CHEBI:17026"/>
        <dbReference type="ChEBI" id="CHEBI:28952"/>
        <dbReference type="ChEBI" id="CHEBI:57783"/>
        <dbReference type="ChEBI" id="CHEBI:58349"/>
        <dbReference type="EC" id="1.3.1.22"/>
    </reaction>
    <physiologicalReaction direction="right-to-left" evidence="16">
        <dbReference type="Rhea" id="RHEA:21954"/>
    </physiologicalReaction>
</comment>
<evidence type="ECO:0000256" key="14">
    <source>
        <dbReference type="ARBA" id="ARBA00045549"/>
    </source>
</evidence>
<evidence type="ECO:0000256" key="13">
    <source>
        <dbReference type="ARBA" id="ARBA00023136"/>
    </source>
</evidence>
<evidence type="ECO:0000259" key="19">
    <source>
        <dbReference type="Pfam" id="PF02544"/>
    </source>
</evidence>
<evidence type="ECO:0000256" key="5">
    <source>
        <dbReference type="ARBA" id="ARBA00022782"/>
    </source>
</evidence>
<accession>A0AAV6GT73</accession>
<keyword evidence="11" id="KW-0560">Oxidoreductase</keyword>
<evidence type="ECO:0000256" key="2">
    <source>
        <dbReference type="ARBA" id="ARBA00004477"/>
    </source>
</evidence>
<keyword evidence="13 18" id="KW-0472">Membrane</keyword>
<evidence type="ECO:0000256" key="7">
    <source>
        <dbReference type="ARBA" id="ARBA00022848"/>
    </source>
</evidence>
<dbReference type="AlphaFoldDB" id="A0AAV6GT73"/>
<dbReference type="GO" id="GO:0005789">
    <property type="term" value="C:endoplasmic reticulum membrane"/>
    <property type="evidence" value="ECO:0007669"/>
    <property type="project" value="UniProtKB-SubCell"/>
</dbReference>
<feature type="transmembrane region" description="Helical" evidence="18">
    <location>
        <begin position="45"/>
        <end position="68"/>
    </location>
</feature>
<dbReference type="EMBL" id="JADWDJ010000007">
    <property type="protein sequence ID" value="KAG5278373.1"/>
    <property type="molecule type" value="Genomic_DNA"/>
</dbReference>
<dbReference type="PROSITE" id="PS50244">
    <property type="entry name" value="S5A_REDUCTASE"/>
    <property type="match status" value="1"/>
</dbReference>
<keyword evidence="12" id="KW-0443">Lipid metabolism</keyword>
<evidence type="ECO:0000256" key="18">
    <source>
        <dbReference type="PIRNR" id="PIRNR015596"/>
    </source>
</evidence>
<dbReference type="InterPro" id="IPR016636">
    <property type="entry name" value="3-oxo-5-alpha-steroid_4-DH"/>
</dbReference>
<keyword evidence="5" id="KW-0221">Differentiation</keyword>
<evidence type="ECO:0000313" key="20">
    <source>
        <dbReference type="EMBL" id="KAG5278373.1"/>
    </source>
</evidence>
<evidence type="ECO:0000256" key="10">
    <source>
        <dbReference type="ARBA" id="ARBA00022989"/>
    </source>
</evidence>
<evidence type="ECO:0000256" key="3">
    <source>
        <dbReference type="ARBA" id="ARBA00007742"/>
    </source>
</evidence>
<comment type="catalytic activity">
    <reaction evidence="17">
        <text>17beta-hydroxy-5alpha-androstan-3-one + NADP(+) = testosterone + NADPH + H(+)</text>
        <dbReference type="Rhea" id="RHEA:50820"/>
        <dbReference type="ChEBI" id="CHEBI:15378"/>
        <dbReference type="ChEBI" id="CHEBI:16330"/>
        <dbReference type="ChEBI" id="CHEBI:17347"/>
        <dbReference type="ChEBI" id="CHEBI:57783"/>
        <dbReference type="ChEBI" id="CHEBI:58349"/>
        <dbReference type="EC" id="1.3.1.22"/>
    </reaction>
    <physiologicalReaction direction="right-to-left" evidence="17">
        <dbReference type="Rhea" id="RHEA:50822"/>
    </physiologicalReaction>
</comment>
<evidence type="ECO:0000256" key="1">
    <source>
        <dbReference type="ARBA" id="ARBA00004154"/>
    </source>
</evidence>
<feature type="transmembrane region" description="Helical" evidence="18">
    <location>
        <begin position="7"/>
        <end position="25"/>
    </location>
</feature>
<dbReference type="GO" id="GO:0006702">
    <property type="term" value="P:androgen biosynthetic process"/>
    <property type="evidence" value="ECO:0007669"/>
    <property type="project" value="UniProtKB-ARBA"/>
</dbReference>
<dbReference type="PIRSF" id="PIRSF015596">
    <property type="entry name" value="5_alpha-SR2"/>
    <property type="match status" value="1"/>
</dbReference>
<dbReference type="EC" id="1.3.1.22" evidence="18"/>
<evidence type="ECO:0000256" key="9">
    <source>
        <dbReference type="ARBA" id="ARBA00022928"/>
    </source>
</evidence>
<dbReference type="PANTHER" id="PTHR10556:SF37">
    <property type="entry name" value="3-OXO-5-ALPHA-STEROID 4-DEHYDROGENASE 2"/>
    <property type="match status" value="1"/>
</dbReference>
<dbReference type="InterPro" id="IPR001104">
    <property type="entry name" value="3-oxo-5_a-steroid_4-DH_C"/>
</dbReference>
<evidence type="ECO:0000313" key="21">
    <source>
        <dbReference type="Proteomes" id="UP000823561"/>
    </source>
</evidence>
<comment type="subcellular location">
    <subcellularLocation>
        <location evidence="2">Endoplasmic reticulum membrane</location>
        <topology evidence="2">Multi-pass membrane protein</topology>
    </subcellularLocation>
    <subcellularLocation>
        <location evidence="1">Microsome membrane</location>
        <topology evidence="1">Multi-pass membrane protein</topology>
    </subcellularLocation>
</comment>
<keyword evidence="6" id="KW-0256">Endoplasmic reticulum</keyword>
<dbReference type="Gene3D" id="1.20.120.1630">
    <property type="match status" value="1"/>
</dbReference>
<keyword evidence="10 18" id="KW-1133">Transmembrane helix</keyword>
<evidence type="ECO:0000256" key="12">
    <source>
        <dbReference type="ARBA" id="ARBA00023098"/>
    </source>
</evidence>
<protein>
    <recommendedName>
        <fullName evidence="18">3-oxo-5alpha-steroid 4-dehydrogenase (NADP(+))</fullName>
        <ecNumber evidence="18">1.3.1.22</ecNumber>
    </recommendedName>
</protein>
<sequence>MQCLDSTVFWLSWAFMAAGVAYLFADRQVSGPYGRYVPTSYDRRLVPAALGWFIQELPAFLMPVLLALMTDVRPGLGKGLLLCTYCLHYFHRTFIFSLLTRGKPMPLQTVRSATIFCAVCGALQGHNLLHCAQYDDSWARDARLVTGLLMFFLGMAINIHSDHVLRGLRKPGETTYKIPRGGLFEYVSGANFFGEIVEWFGFAIATWSLPAFSLAFFTMCSIGPRAYYHHRFYTEKFSDYPKTRKALIPFIL</sequence>
<evidence type="ECO:0000256" key="4">
    <source>
        <dbReference type="ARBA" id="ARBA00022692"/>
    </source>
</evidence>
<dbReference type="InterPro" id="IPR039357">
    <property type="entry name" value="SRD5A/TECR"/>
</dbReference>
<evidence type="ECO:0000256" key="11">
    <source>
        <dbReference type="ARBA" id="ARBA00023002"/>
    </source>
</evidence>
<gene>
    <name evidence="20" type="ORF">AALO_G00098260</name>
</gene>
<comment type="catalytic activity">
    <reaction evidence="15 18">
        <text>a 3-oxo-5alpha-steroid + NADP(+) = a 3-oxo-Delta(4)-steroid + NADPH + H(+)</text>
        <dbReference type="Rhea" id="RHEA:54384"/>
        <dbReference type="ChEBI" id="CHEBI:13601"/>
        <dbReference type="ChEBI" id="CHEBI:15378"/>
        <dbReference type="ChEBI" id="CHEBI:47909"/>
        <dbReference type="ChEBI" id="CHEBI:57783"/>
        <dbReference type="ChEBI" id="CHEBI:58349"/>
        <dbReference type="EC" id="1.3.1.22"/>
    </reaction>
</comment>
<feature type="transmembrane region" description="Helical" evidence="18">
    <location>
        <begin position="144"/>
        <end position="161"/>
    </location>
</feature>
<dbReference type="FunFam" id="1.20.120.1630:FF:000002">
    <property type="entry name" value="Steroid 5 alpha-reductase 1"/>
    <property type="match status" value="1"/>
</dbReference>
<evidence type="ECO:0000256" key="6">
    <source>
        <dbReference type="ARBA" id="ARBA00022824"/>
    </source>
</evidence>
<dbReference type="GO" id="GO:0007548">
    <property type="term" value="P:sex differentiation"/>
    <property type="evidence" value="ECO:0007669"/>
    <property type="project" value="UniProtKB-KW"/>
</dbReference>
<dbReference type="Proteomes" id="UP000823561">
    <property type="component" value="Chromosome 7"/>
</dbReference>
<evidence type="ECO:0000256" key="17">
    <source>
        <dbReference type="ARBA" id="ARBA00049397"/>
    </source>
</evidence>
<name>A0AAV6GT73_9TELE</name>
<evidence type="ECO:0000256" key="15">
    <source>
        <dbReference type="ARBA" id="ARBA00048164"/>
    </source>
</evidence>
<dbReference type="GO" id="GO:0030154">
    <property type="term" value="P:cell differentiation"/>
    <property type="evidence" value="ECO:0007669"/>
    <property type="project" value="UniProtKB-KW"/>
</dbReference>
<evidence type="ECO:0000256" key="16">
    <source>
        <dbReference type="ARBA" id="ARBA00048292"/>
    </source>
</evidence>
<comment type="similarity">
    <text evidence="3 18">Belongs to the steroid 5-alpha reductase family.</text>
</comment>
<keyword evidence="8" id="KW-0521">NADP</keyword>
<organism evidence="20 21">
    <name type="scientific">Alosa alosa</name>
    <name type="common">allis shad</name>
    <dbReference type="NCBI Taxonomy" id="278164"/>
    <lineage>
        <taxon>Eukaryota</taxon>
        <taxon>Metazoa</taxon>
        <taxon>Chordata</taxon>
        <taxon>Craniata</taxon>
        <taxon>Vertebrata</taxon>
        <taxon>Euteleostomi</taxon>
        <taxon>Actinopterygii</taxon>
        <taxon>Neopterygii</taxon>
        <taxon>Teleostei</taxon>
        <taxon>Clupei</taxon>
        <taxon>Clupeiformes</taxon>
        <taxon>Clupeoidei</taxon>
        <taxon>Clupeidae</taxon>
        <taxon>Alosa</taxon>
    </lineage>
</organism>
<keyword evidence="7" id="KW-0492">Microsome</keyword>
<reference evidence="20" key="1">
    <citation type="submission" date="2020-10" db="EMBL/GenBank/DDBJ databases">
        <title>Chromosome-scale genome assembly of the Allis shad, Alosa alosa.</title>
        <authorList>
            <person name="Margot Z."/>
            <person name="Christophe K."/>
            <person name="Cabau C."/>
            <person name="Louis A."/>
            <person name="Berthelot C."/>
            <person name="Parey E."/>
            <person name="Roest Crollius H."/>
            <person name="Montfort J."/>
            <person name="Robinson-Rechavi M."/>
            <person name="Bucao C."/>
            <person name="Bouchez O."/>
            <person name="Gislard M."/>
            <person name="Lluch J."/>
            <person name="Milhes M."/>
            <person name="Lampietro C."/>
            <person name="Lopez Roques C."/>
            <person name="Donnadieu C."/>
            <person name="Braasch I."/>
            <person name="Desvignes T."/>
            <person name="Postlethwait J."/>
            <person name="Bobe J."/>
            <person name="Guiguen Y."/>
        </authorList>
    </citation>
    <scope>NUCLEOTIDE SEQUENCE</scope>
    <source>
        <strain evidence="20">M-15738</strain>
        <tissue evidence="20">Blood</tissue>
    </source>
</reference>